<evidence type="ECO:0000313" key="3">
    <source>
        <dbReference type="Proteomes" id="UP001178888"/>
    </source>
</evidence>
<keyword evidence="3" id="KW-1185">Reference proteome</keyword>
<protein>
    <submittedName>
        <fullName evidence="2">Uncharacterized protein</fullName>
    </submittedName>
</protein>
<proteinExistence type="predicted"/>
<dbReference type="AlphaFoldDB" id="A0AA90R1H2"/>
<reference evidence="2" key="1">
    <citation type="submission" date="2023-08" db="EMBL/GenBank/DDBJ databases">
        <title>Nitrogen cycling bacteria in agricultural field soils.</title>
        <authorList>
            <person name="Jang J."/>
        </authorList>
    </citation>
    <scope>NUCLEOTIDE SEQUENCE</scope>
    <source>
        <strain evidence="2">PS3-36</strain>
    </source>
</reference>
<sequence length="46" mass="5076">MGELLFCFGYGGSLIILGLITKFFVSRMEKDVITTTNISKDEKAGM</sequence>
<organism evidence="2 3">
    <name type="scientific">Bacillus salipaludis</name>
    <dbReference type="NCBI Taxonomy" id="2547811"/>
    <lineage>
        <taxon>Bacteria</taxon>
        <taxon>Bacillati</taxon>
        <taxon>Bacillota</taxon>
        <taxon>Bacilli</taxon>
        <taxon>Bacillales</taxon>
        <taxon>Bacillaceae</taxon>
        <taxon>Bacillus</taxon>
    </lineage>
</organism>
<dbReference type="EMBL" id="JAVGVR010000001">
    <property type="protein sequence ID" value="MDQ6599377.1"/>
    <property type="molecule type" value="Genomic_DNA"/>
</dbReference>
<comment type="caution">
    <text evidence="2">The sequence shown here is derived from an EMBL/GenBank/DDBJ whole genome shotgun (WGS) entry which is preliminary data.</text>
</comment>
<name>A0AA90R1H2_9BACI</name>
<keyword evidence="1" id="KW-1133">Transmembrane helix</keyword>
<keyword evidence="1" id="KW-0812">Transmembrane</keyword>
<gene>
    <name evidence="2" type="ORF">RCG21_24075</name>
</gene>
<evidence type="ECO:0000313" key="2">
    <source>
        <dbReference type="EMBL" id="MDQ6599377.1"/>
    </source>
</evidence>
<dbReference type="RefSeq" id="WP_165976300.1">
    <property type="nucleotide sequence ID" value="NZ_JAVGVR010000001.1"/>
</dbReference>
<accession>A0AA90R1H2</accession>
<evidence type="ECO:0000256" key="1">
    <source>
        <dbReference type="SAM" id="Phobius"/>
    </source>
</evidence>
<keyword evidence="1" id="KW-0472">Membrane</keyword>
<feature type="transmembrane region" description="Helical" evidence="1">
    <location>
        <begin position="6"/>
        <end position="25"/>
    </location>
</feature>
<dbReference type="Proteomes" id="UP001178888">
    <property type="component" value="Unassembled WGS sequence"/>
</dbReference>